<dbReference type="InterPro" id="IPR036866">
    <property type="entry name" value="RibonucZ/Hydroxyglut_hydro"/>
</dbReference>
<dbReference type="GO" id="GO:0016787">
    <property type="term" value="F:hydrolase activity"/>
    <property type="evidence" value="ECO:0007669"/>
    <property type="project" value="UniProtKB-KW"/>
</dbReference>
<keyword evidence="3 6" id="KW-0378">Hydrolase</keyword>
<keyword evidence="4" id="KW-0862">Zinc</keyword>
<dbReference type="SUPFAM" id="SSF56281">
    <property type="entry name" value="Metallo-hydrolase/oxidoreductase"/>
    <property type="match status" value="1"/>
</dbReference>
<sequence length="300" mass="33329">MKQFILGDVEISRVVEWHGPFAPVDFLFPSVPAELWQEHESWLDPDFRDATSGDYHAYMQTWVLRSAGRTVLVDTGLGNDKPREHPLMNRRDGDFLTLLADAGVQPEEVDLVINTHLHSDHVGWNTRLVNGEWVPTFPNAQYLMNKTDYGYWNPANGHTRQATFGSVADDSATFEDSILPIHQAGQAVLWEGDAHRIDADLSLELAAGHTPGSAVLRLESGTDRALFVGDVVHTPIQMIEPDHDTCLSEDRVEAARARHRVLDQAVTTNSLVVPAHFGGAGAAEVARENGQYSIKRWAPR</sequence>
<evidence type="ECO:0000256" key="4">
    <source>
        <dbReference type="ARBA" id="ARBA00022833"/>
    </source>
</evidence>
<evidence type="ECO:0000256" key="2">
    <source>
        <dbReference type="ARBA" id="ARBA00022723"/>
    </source>
</evidence>
<dbReference type="InterPro" id="IPR001279">
    <property type="entry name" value="Metallo-B-lactamas"/>
</dbReference>
<dbReference type="PANTHER" id="PTHR42978:SF6">
    <property type="entry name" value="QUORUM-QUENCHING LACTONASE YTNP-RELATED"/>
    <property type="match status" value="1"/>
</dbReference>
<proteinExistence type="inferred from homology"/>
<dbReference type="GO" id="GO:0046872">
    <property type="term" value="F:metal ion binding"/>
    <property type="evidence" value="ECO:0007669"/>
    <property type="project" value="UniProtKB-KW"/>
</dbReference>
<keyword evidence="2" id="KW-0479">Metal-binding</keyword>
<dbReference type="Pfam" id="PF00753">
    <property type="entry name" value="Lactamase_B"/>
    <property type="match status" value="1"/>
</dbReference>
<comment type="caution">
    <text evidence="6">The sequence shown here is derived from an EMBL/GenBank/DDBJ whole genome shotgun (WGS) entry which is preliminary data.</text>
</comment>
<dbReference type="Gene3D" id="3.60.15.10">
    <property type="entry name" value="Ribonuclease Z/Hydroxyacylglutathione hydrolase-like"/>
    <property type="match status" value="1"/>
</dbReference>
<evidence type="ECO:0000256" key="3">
    <source>
        <dbReference type="ARBA" id="ARBA00022801"/>
    </source>
</evidence>
<dbReference type="EMBL" id="WMBA01000025">
    <property type="protein sequence ID" value="MTD55744.1"/>
    <property type="molecule type" value="Genomic_DNA"/>
</dbReference>
<evidence type="ECO:0000313" key="7">
    <source>
        <dbReference type="Proteomes" id="UP000440096"/>
    </source>
</evidence>
<name>A0A6N7Z5B5_9PSEU</name>
<organism evidence="6 7">
    <name type="scientific">Amycolatopsis pithecellobii</name>
    <dbReference type="NCBI Taxonomy" id="664692"/>
    <lineage>
        <taxon>Bacteria</taxon>
        <taxon>Bacillati</taxon>
        <taxon>Actinomycetota</taxon>
        <taxon>Actinomycetes</taxon>
        <taxon>Pseudonocardiales</taxon>
        <taxon>Pseudonocardiaceae</taxon>
        <taxon>Amycolatopsis</taxon>
    </lineage>
</organism>
<dbReference type="AlphaFoldDB" id="A0A6N7Z5B5"/>
<feature type="domain" description="Metallo-beta-lactamase" evidence="5">
    <location>
        <begin position="58"/>
        <end position="276"/>
    </location>
</feature>
<dbReference type="CDD" id="cd16277">
    <property type="entry name" value="metallo-hydrolase-like_MBL-fold"/>
    <property type="match status" value="1"/>
</dbReference>
<dbReference type="OrthoDB" id="5177904at2"/>
<evidence type="ECO:0000256" key="1">
    <source>
        <dbReference type="ARBA" id="ARBA00007749"/>
    </source>
</evidence>
<keyword evidence="7" id="KW-1185">Reference proteome</keyword>
<accession>A0A6N7Z5B5</accession>
<evidence type="ECO:0000313" key="6">
    <source>
        <dbReference type="EMBL" id="MTD55744.1"/>
    </source>
</evidence>
<protein>
    <submittedName>
        <fullName evidence="6">MBL fold metallo-hydrolase</fullName>
    </submittedName>
</protein>
<evidence type="ECO:0000259" key="5">
    <source>
        <dbReference type="SMART" id="SM00849"/>
    </source>
</evidence>
<reference evidence="6 7" key="1">
    <citation type="submission" date="2019-11" db="EMBL/GenBank/DDBJ databases">
        <title>Draft genome of Amycolatopsis RM579.</title>
        <authorList>
            <person name="Duangmal K."/>
            <person name="Mingma R."/>
        </authorList>
    </citation>
    <scope>NUCLEOTIDE SEQUENCE [LARGE SCALE GENOMIC DNA]</scope>
    <source>
        <strain evidence="6 7">RM579</strain>
    </source>
</reference>
<comment type="similarity">
    <text evidence="1">Belongs to the metallo-beta-lactamase superfamily.</text>
</comment>
<dbReference type="PANTHER" id="PTHR42978">
    <property type="entry name" value="QUORUM-QUENCHING LACTONASE YTNP-RELATED-RELATED"/>
    <property type="match status" value="1"/>
</dbReference>
<dbReference type="Proteomes" id="UP000440096">
    <property type="component" value="Unassembled WGS sequence"/>
</dbReference>
<gene>
    <name evidence="6" type="ORF">GKO32_17440</name>
</gene>
<dbReference type="SMART" id="SM00849">
    <property type="entry name" value="Lactamase_B"/>
    <property type="match status" value="1"/>
</dbReference>
<dbReference type="RefSeq" id="WP_154757941.1">
    <property type="nucleotide sequence ID" value="NZ_WMBA01000025.1"/>
</dbReference>
<dbReference type="InterPro" id="IPR051013">
    <property type="entry name" value="MBL_superfamily_lactonases"/>
</dbReference>